<comment type="function">
    <text evidence="3">Cleaves the gamma-glutamyl peptide bond of glutathione and glutathione conjugates.</text>
</comment>
<comment type="catalytic activity">
    <reaction evidence="3">
        <text>glutathione + H2O = L-cysteinylglycine + L-glutamate</text>
        <dbReference type="Rhea" id="RHEA:28807"/>
        <dbReference type="ChEBI" id="CHEBI:15377"/>
        <dbReference type="ChEBI" id="CHEBI:29985"/>
        <dbReference type="ChEBI" id="CHEBI:57925"/>
        <dbReference type="ChEBI" id="CHEBI:61694"/>
        <dbReference type="EC" id="3.4.19.13"/>
    </reaction>
</comment>
<dbReference type="VEuPathDB" id="MicrosporidiaDB:NEDG_00442"/>
<feature type="binding site" evidence="2">
    <location>
        <position position="455"/>
    </location>
    <ligand>
        <name>L-glutamate</name>
        <dbReference type="ChEBI" id="CHEBI:29985"/>
    </ligand>
</feature>
<evidence type="ECO:0000256" key="3">
    <source>
        <dbReference type="RuleBase" id="RU368068"/>
    </source>
</evidence>
<dbReference type="Gene3D" id="3.60.20.40">
    <property type="match status" value="1"/>
</dbReference>
<dbReference type="EMBL" id="LTDL01000014">
    <property type="protein sequence ID" value="OAG31967.1"/>
    <property type="molecule type" value="Genomic_DNA"/>
</dbReference>
<keyword evidence="3" id="KW-0012">Acyltransferase</keyword>
<comment type="catalytic activity">
    <reaction evidence="3">
        <text>an S-substituted glutathione + H2O = an S-substituted L-cysteinylglycine + L-glutamate</text>
        <dbReference type="Rhea" id="RHEA:59468"/>
        <dbReference type="ChEBI" id="CHEBI:15377"/>
        <dbReference type="ChEBI" id="CHEBI:29985"/>
        <dbReference type="ChEBI" id="CHEBI:90779"/>
        <dbReference type="ChEBI" id="CHEBI:143103"/>
        <dbReference type="EC" id="3.4.19.13"/>
    </reaction>
</comment>
<dbReference type="EC" id="3.4.19.13" evidence="3"/>
<proteinExistence type="predicted"/>
<dbReference type="Proteomes" id="UP000185944">
    <property type="component" value="Unassembled WGS sequence"/>
</dbReference>
<feature type="binding site" evidence="2">
    <location>
        <position position="90"/>
    </location>
    <ligand>
        <name>L-glutamate</name>
        <dbReference type="ChEBI" id="CHEBI:29985"/>
    </ligand>
</feature>
<dbReference type="InterPro" id="IPR043137">
    <property type="entry name" value="GGT_ssub_C"/>
</dbReference>
<evidence type="ECO:0000256" key="2">
    <source>
        <dbReference type="PIRSR" id="PIRSR600101-2"/>
    </source>
</evidence>
<accession>A0A177EJ48</accession>
<feature type="signal peptide" evidence="4">
    <location>
        <begin position="1"/>
        <end position="23"/>
    </location>
</feature>
<keyword evidence="6" id="KW-1185">Reference proteome</keyword>
<dbReference type="GO" id="GO:0005886">
    <property type="term" value="C:plasma membrane"/>
    <property type="evidence" value="ECO:0007669"/>
    <property type="project" value="TreeGrafter"/>
</dbReference>
<sequence length="564" mass="62233">MKKGAIAKVYAIILTALARATGAQPFAVTSDLGTATEIGRKMLKHGGNAVDAAVATTICLGAINSFSSGLGGGGFLLLKKGETATGYNFREKAFETAASSVYSRPSDSQQGRTSIGVPGEIKGLYTVHREHGRLPWSFLFRETVEILERGFQVHKILALKIKEHLPTILKDPGLYETYTRHGEAYREGDTIKRPNLAGTLRVLARDPESFYSGEIAEKLLSFINRPKTYATPKDFSSYAVDKMRPLEISFTTEDASSFSIFSLSLPTSGYMMAISMFALASIKRGLDTLSEREFQRLLVHLYNSIYKKREELEDFIDEESNYERTLSLLNNKYLQKLISELNAISENVDVSPSTVKILEDHGTTHLNVIDRDGMIVALTSTINFYWGSGLMDPSTGIILNNQIDDFTFDYANLSGVSGSFFSKNRIAPLKRPLSSAMPSIIMYRDRVLIIGGSGGIRIPSSVITIVARVLFRDTSLEEAIRYPRLHHQGNGVINLENNYPDGLADDTSFHSYRIEKDRPEAIASCVQGILVDYSHPTSSAPYQEAVSIHAFADERKNGCSVVGV</sequence>
<evidence type="ECO:0000256" key="4">
    <source>
        <dbReference type="SAM" id="SignalP"/>
    </source>
</evidence>
<dbReference type="PANTHER" id="PTHR11686">
    <property type="entry name" value="GAMMA GLUTAMYL TRANSPEPTIDASE"/>
    <property type="match status" value="1"/>
</dbReference>
<feature type="binding site" evidence="2">
    <location>
        <begin position="434"/>
        <end position="435"/>
    </location>
    <ligand>
        <name>L-glutamate</name>
        <dbReference type="ChEBI" id="CHEBI:29985"/>
    </ligand>
</feature>
<protein>
    <recommendedName>
        <fullName evidence="3">Glutathione hydrolase</fullName>
        <ecNumber evidence="3">2.3.2.2</ecNumber>
        <ecNumber evidence="3">3.4.19.13</ecNumber>
    </recommendedName>
    <alternativeName>
        <fullName evidence="3">Gamma-glutamyltransferase</fullName>
    </alternativeName>
    <alternativeName>
        <fullName evidence="3">Gamma-glutamyltranspeptidase</fullName>
    </alternativeName>
</protein>
<reference evidence="5 6" key="1">
    <citation type="submission" date="2016-02" db="EMBL/GenBank/DDBJ databases">
        <title>Discovery of a natural microsporidian pathogen with a broad tissue tropism in Caenorhabditis elegans.</title>
        <authorList>
            <person name="Luallen R.J."/>
            <person name="Reinke A.W."/>
            <person name="Tong L."/>
            <person name="Botts M.R."/>
            <person name="Felix M.-A."/>
            <person name="Troemel E.R."/>
        </authorList>
    </citation>
    <scope>NUCLEOTIDE SEQUENCE [LARGE SCALE GENOMIC DNA]</scope>
    <source>
        <strain evidence="5 6">JUm2807</strain>
    </source>
</reference>
<feature type="chain" id="PRO_5008060442" description="Glutathione hydrolase" evidence="4">
    <location>
        <begin position="24"/>
        <end position="564"/>
    </location>
</feature>
<dbReference type="GO" id="GO:0000324">
    <property type="term" value="C:fungal-type vacuole"/>
    <property type="evidence" value="ECO:0007669"/>
    <property type="project" value="TreeGrafter"/>
</dbReference>
<dbReference type="STRING" id="1805483.A0A177EJ48"/>
<comment type="catalytic activity">
    <reaction evidence="3">
        <text>an N-terminal (5-L-glutamyl)-[peptide] + an alpha-amino acid = 5-L-glutamyl amino acid + an N-terminal L-alpha-aminoacyl-[peptide]</text>
        <dbReference type="Rhea" id="RHEA:23904"/>
        <dbReference type="Rhea" id="RHEA-COMP:9780"/>
        <dbReference type="Rhea" id="RHEA-COMP:9795"/>
        <dbReference type="ChEBI" id="CHEBI:77644"/>
        <dbReference type="ChEBI" id="CHEBI:78597"/>
        <dbReference type="ChEBI" id="CHEBI:78599"/>
        <dbReference type="ChEBI" id="CHEBI:78608"/>
        <dbReference type="EC" id="2.3.2.2"/>
    </reaction>
</comment>
<dbReference type="AlphaFoldDB" id="A0A177EJ48"/>
<dbReference type="SUPFAM" id="SSF56235">
    <property type="entry name" value="N-terminal nucleophile aminohydrolases (Ntn hydrolases)"/>
    <property type="match status" value="1"/>
</dbReference>
<feature type="active site" description="Nucleophile" evidence="1">
    <location>
        <position position="363"/>
    </location>
</feature>
<evidence type="ECO:0000313" key="6">
    <source>
        <dbReference type="Proteomes" id="UP000185944"/>
    </source>
</evidence>
<dbReference type="InterPro" id="IPR000101">
    <property type="entry name" value="GGT_peptidase"/>
</dbReference>
<dbReference type="RefSeq" id="XP_067545568.1">
    <property type="nucleotide sequence ID" value="XM_067687860.1"/>
</dbReference>
<dbReference type="Pfam" id="PF01019">
    <property type="entry name" value="G_glu_transpept"/>
    <property type="match status" value="1"/>
</dbReference>
<dbReference type="GO" id="GO:0103068">
    <property type="term" value="F:leukotriene C4 gamma-glutamyl transferase activity"/>
    <property type="evidence" value="ECO:0007669"/>
    <property type="project" value="UniProtKB-EC"/>
</dbReference>
<dbReference type="GeneID" id="93646792"/>
<evidence type="ECO:0000256" key="1">
    <source>
        <dbReference type="PIRSR" id="PIRSR600101-1"/>
    </source>
</evidence>
<comment type="pathway">
    <text evidence="3">Sulfur metabolism; glutathione metabolism.</text>
</comment>
<feature type="binding site" evidence="2">
    <location>
        <begin position="381"/>
        <end position="383"/>
    </location>
    <ligand>
        <name>L-glutamate</name>
        <dbReference type="ChEBI" id="CHEBI:29985"/>
    </ligand>
</feature>
<dbReference type="OrthoDB" id="1081007at2759"/>
<dbReference type="InterPro" id="IPR029055">
    <property type="entry name" value="Ntn_hydrolases_N"/>
</dbReference>
<dbReference type="EC" id="2.3.2.2" evidence="3"/>
<evidence type="ECO:0000313" key="5">
    <source>
        <dbReference type="EMBL" id="OAG31967.1"/>
    </source>
</evidence>
<dbReference type="UniPathway" id="UPA00204"/>
<dbReference type="PRINTS" id="PR01210">
    <property type="entry name" value="GGTRANSPTASE"/>
</dbReference>
<dbReference type="PANTHER" id="PTHR11686:SF9">
    <property type="entry name" value="RE13973P"/>
    <property type="match status" value="1"/>
</dbReference>
<feature type="binding site" evidence="2">
    <location>
        <position position="405"/>
    </location>
    <ligand>
        <name>L-glutamate</name>
        <dbReference type="ChEBI" id="CHEBI:29985"/>
    </ligand>
</feature>
<organism evidence="5 6">
    <name type="scientific">Nematocida displodere</name>
    <dbReference type="NCBI Taxonomy" id="1805483"/>
    <lineage>
        <taxon>Eukaryota</taxon>
        <taxon>Fungi</taxon>
        <taxon>Fungi incertae sedis</taxon>
        <taxon>Microsporidia</taxon>
        <taxon>Nematocida</taxon>
    </lineage>
</organism>
<dbReference type="GO" id="GO:0006751">
    <property type="term" value="P:glutathione catabolic process"/>
    <property type="evidence" value="ECO:0007669"/>
    <property type="project" value="UniProtKB-UniRule"/>
</dbReference>
<keyword evidence="3 5" id="KW-0378">Hydrolase</keyword>
<gene>
    <name evidence="5" type="ORF">NEDG_00442</name>
</gene>
<dbReference type="GO" id="GO:0036374">
    <property type="term" value="F:glutathione hydrolase activity"/>
    <property type="evidence" value="ECO:0007669"/>
    <property type="project" value="UniProtKB-UniRule"/>
</dbReference>
<keyword evidence="3" id="KW-0808">Transferase</keyword>
<comment type="caution">
    <text evidence="5">The sequence shown here is derived from an EMBL/GenBank/DDBJ whole genome shotgun (WGS) entry which is preliminary data.</text>
</comment>
<name>A0A177EJ48_9MICR</name>
<keyword evidence="4" id="KW-0732">Signal</keyword>